<proteinExistence type="predicted"/>
<comment type="caution">
    <text evidence="1">The sequence shown here is derived from an EMBL/GenBank/DDBJ whole genome shotgun (WGS) entry which is preliminary data.</text>
</comment>
<name>X1MHQ0_9ZZZZ</name>
<protein>
    <submittedName>
        <fullName evidence="1">Uncharacterized protein</fullName>
    </submittedName>
</protein>
<evidence type="ECO:0000313" key="1">
    <source>
        <dbReference type="EMBL" id="GAI31172.1"/>
    </source>
</evidence>
<gene>
    <name evidence="1" type="ORF">S06H3_26778</name>
</gene>
<sequence length="34" mass="3615">ILAVEVETGKLGHHARAAMFLAASGMRQRSVGSY</sequence>
<reference evidence="1" key="1">
    <citation type="journal article" date="2014" name="Front. Microbiol.">
        <title>High frequency of phylogenetically diverse reductive dehalogenase-homologous genes in deep subseafloor sedimentary metagenomes.</title>
        <authorList>
            <person name="Kawai M."/>
            <person name="Futagami T."/>
            <person name="Toyoda A."/>
            <person name="Takaki Y."/>
            <person name="Nishi S."/>
            <person name="Hori S."/>
            <person name="Arai W."/>
            <person name="Tsubouchi T."/>
            <person name="Morono Y."/>
            <person name="Uchiyama I."/>
            <person name="Ito T."/>
            <person name="Fujiyama A."/>
            <person name="Inagaki F."/>
            <person name="Takami H."/>
        </authorList>
    </citation>
    <scope>NUCLEOTIDE SEQUENCE</scope>
    <source>
        <strain evidence="1">Expedition CK06-06</strain>
    </source>
</reference>
<organism evidence="1">
    <name type="scientific">marine sediment metagenome</name>
    <dbReference type="NCBI Taxonomy" id="412755"/>
    <lineage>
        <taxon>unclassified sequences</taxon>
        <taxon>metagenomes</taxon>
        <taxon>ecological metagenomes</taxon>
    </lineage>
</organism>
<dbReference type="EMBL" id="BARV01015500">
    <property type="protein sequence ID" value="GAI31172.1"/>
    <property type="molecule type" value="Genomic_DNA"/>
</dbReference>
<dbReference type="AlphaFoldDB" id="X1MHQ0"/>
<feature type="non-terminal residue" evidence="1">
    <location>
        <position position="1"/>
    </location>
</feature>
<accession>X1MHQ0</accession>